<proteinExistence type="predicted"/>
<reference evidence="2" key="1">
    <citation type="submission" date="2017-03" db="EMBL/GenBank/DDBJ databases">
        <title>Phytopthora megakarya and P. palmivora, two closely related causual agents of cacao black pod achieved similar genome size and gene model numbers by different mechanisms.</title>
        <authorList>
            <person name="Ali S."/>
            <person name="Shao J."/>
            <person name="Larry D.J."/>
            <person name="Kronmiller B."/>
            <person name="Shen D."/>
            <person name="Strem M.D."/>
            <person name="Melnick R.L."/>
            <person name="Guiltinan M.J."/>
            <person name="Tyler B.M."/>
            <person name="Meinhardt L.W."/>
            <person name="Bailey B.A."/>
        </authorList>
    </citation>
    <scope>NUCLEOTIDE SEQUENCE [LARGE SCALE GENOMIC DNA]</scope>
    <source>
        <strain evidence="2">zdho120</strain>
    </source>
</reference>
<dbReference type="Gene3D" id="3.30.420.10">
    <property type="entry name" value="Ribonuclease H-like superfamily/Ribonuclease H"/>
    <property type="match status" value="1"/>
</dbReference>
<evidence type="ECO:0000313" key="2">
    <source>
        <dbReference type="Proteomes" id="UP000198211"/>
    </source>
</evidence>
<dbReference type="PANTHER" id="PTHR47169:SF2">
    <property type="entry name" value="OS01G0541250 PROTEIN"/>
    <property type="match status" value="1"/>
</dbReference>
<dbReference type="AlphaFoldDB" id="A0A225VME1"/>
<accession>A0A225VME1</accession>
<organism evidence="1 2">
    <name type="scientific">Phytophthora megakarya</name>
    <dbReference type="NCBI Taxonomy" id="4795"/>
    <lineage>
        <taxon>Eukaryota</taxon>
        <taxon>Sar</taxon>
        <taxon>Stramenopiles</taxon>
        <taxon>Oomycota</taxon>
        <taxon>Peronosporomycetes</taxon>
        <taxon>Peronosporales</taxon>
        <taxon>Peronosporaceae</taxon>
        <taxon>Phytophthora</taxon>
    </lineage>
</organism>
<dbReference type="EMBL" id="NBNE01004067">
    <property type="protein sequence ID" value="OWZ06189.1"/>
    <property type="molecule type" value="Genomic_DNA"/>
</dbReference>
<dbReference type="Proteomes" id="UP000198211">
    <property type="component" value="Unassembled WGS sequence"/>
</dbReference>
<dbReference type="GO" id="GO:0003676">
    <property type="term" value="F:nucleic acid binding"/>
    <property type="evidence" value="ECO:0007669"/>
    <property type="project" value="InterPro"/>
</dbReference>
<sequence>MTKTLYKTMLAKKLFPAIRKKWPGKTNVLQVQQDNAGPHVAGFDADIVKAGEQGGWNIEFVSQPPRLPDLNVLDLGVFNALQALQLKTTTSNGLIYAVQKAFVDLNPATIDKCFITLQKVMQTVILHEGRNDYKLPQVRKDNSFGLKMPEPLTVEEDVPTFGFAALDNLM</sequence>
<protein>
    <submittedName>
        <fullName evidence="1">Uncharacterized protein</fullName>
    </submittedName>
</protein>
<keyword evidence="2" id="KW-1185">Reference proteome</keyword>
<dbReference type="STRING" id="4795.A0A225VME1"/>
<evidence type="ECO:0000313" key="1">
    <source>
        <dbReference type="EMBL" id="OWZ06189.1"/>
    </source>
</evidence>
<dbReference type="InterPro" id="IPR036397">
    <property type="entry name" value="RNaseH_sf"/>
</dbReference>
<comment type="caution">
    <text evidence="1">The sequence shown here is derived from an EMBL/GenBank/DDBJ whole genome shotgun (WGS) entry which is preliminary data.</text>
</comment>
<gene>
    <name evidence="1" type="ORF">PHMEG_00021588</name>
</gene>
<dbReference type="OrthoDB" id="112314at2759"/>
<name>A0A225VME1_9STRA</name>
<dbReference type="PANTHER" id="PTHR47169">
    <property type="entry name" value="OS01G0541250 PROTEIN"/>
    <property type="match status" value="1"/>
</dbReference>